<dbReference type="EMBL" id="JARAKH010000002">
    <property type="protein sequence ID" value="KAK8406959.1"/>
    <property type="molecule type" value="Genomic_DNA"/>
</dbReference>
<reference evidence="1 2" key="1">
    <citation type="submission" date="2023-03" db="EMBL/GenBank/DDBJ databases">
        <title>High-quality genome of Scylla paramamosain provides insights in environmental adaptation.</title>
        <authorList>
            <person name="Zhang L."/>
        </authorList>
    </citation>
    <scope>NUCLEOTIDE SEQUENCE [LARGE SCALE GENOMIC DNA]</scope>
    <source>
        <strain evidence="1">LZ_2023a</strain>
        <tissue evidence="1">Muscle</tissue>
    </source>
</reference>
<name>A0AAW0V4K7_SCYPA</name>
<proteinExistence type="predicted"/>
<evidence type="ECO:0000313" key="1">
    <source>
        <dbReference type="EMBL" id="KAK8406959.1"/>
    </source>
</evidence>
<gene>
    <name evidence="1" type="ORF">O3P69_007480</name>
</gene>
<organism evidence="1 2">
    <name type="scientific">Scylla paramamosain</name>
    <name type="common">Mud crab</name>
    <dbReference type="NCBI Taxonomy" id="85552"/>
    <lineage>
        <taxon>Eukaryota</taxon>
        <taxon>Metazoa</taxon>
        <taxon>Ecdysozoa</taxon>
        <taxon>Arthropoda</taxon>
        <taxon>Crustacea</taxon>
        <taxon>Multicrustacea</taxon>
        <taxon>Malacostraca</taxon>
        <taxon>Eumalacostraca</taxon>
        <taxon>Eucarida</taxon>
        <taxon>Decapoda</taxon>
        <taxon>Pleocyemata</taxon>
        <taxon>Brachyura</taxon>
        <taxon>Eubrachyura</taxon>
        <taxon>Portunoidea</taxon>
        <taxon>Portunidae</taxon>
        <taxon>Portuninae</taxon>
        <taxon>Scylla</taxon>
    </lineage>
</organism>
<comment type="caution">
    <text evidence="1">The sequence shown here is derived from an EMBL/GenBank/DDBJ whole genome shotgun (WGS) entry which is preliminary data.</text>
</comment>
<protein>
    <submittedName>
        <fullName evidence="1">Uncharacterized protein</fullName>
    </submittedName>
</protein>
<keyword evidence="2" id="KW-1185">Reference proteome</keyword>
<accession>A0AAW0V4K7</accession>
<evidence type="ECO:0000313" key="2">
    <source>
        <dbReference type="Proteomes" id="UP001487740"/>
    </source>
</evidence>
<dbReference type="AlphaFoldDB" id="A0AAW0V4K7"/>
<sequence length="154" mass="15760">MSAYTQFGYTYPTAASQLLVGQGGGGTGGSGCCEGGRTIMTDPVSGQPVCSCQYDRLAIGSYSRIGSSLGASGGVYGTTYTSSEQNPYPSIGMDSSAFYSPLSGLRARHAPPSLFLPSLPFPPCDPWLSVSGGVTRPGLFPTALAPRVCRAAGE</sequence>
<dbReference type="Proteomes" id="UP001487740">
    <property type="component" value="Unassembled WGS sequence"/>
</dbReference>